<evidence type="ECO:0000313" key="2">
    <source>
        <dbReference type="Proteomes" id="UP001317870"/>
    </source>
</evidence>
<proteinExistence type="predicted"/>
<accession>A0ABM8D562</accession>
<evidence type="ECO:0000313" key="1">
    <source>
        <dbReference type="EMBL" id="BDU02572.1"/>
    </source>
</evidence>
<organism evidence="1 2">
    <name type="scientific">Nocardia sputorum</name>
    <dbReference type="NCBI Taxonomy" id="2984338"/>
    <lineage>
        <taxon>Bacteria</taxon>
        <taxon>Bacillati</taxon>
        <taxon>Actinomycetota</taxon>
        <taxon>Actinomycetes</taxon>
        <taxon>Mycobacteriales</taxon>
        <taxon>Nocardiaceae</taxon>
        <taxon>Nocardia</taxon>
    </lineage>
</organism>
<gene>
    <name evidence="1" type="ORF">IFM12276_56000</name>
</gene>
<sequence>MGPYRLCTAASVTARTAATVSGGNASPITKMSRKVGHEPGEVWAAKTVSMDGTKSVTVTPCAAMVSATYTGSRCPSWWATTSLAPTRSGRK</sequence>
<name>A0ABM8D562_9NOCA</name>
<dbReference type="EMBL" id="AP026978">
    <property type="protein sequence ID" value="BDU02572.1"/>
    <property type="molecule type" value="Genomic_DNA"/>
</dbReference>
<evidence type="ECO:0008006" key="3">
    <source>
        <dbReference type="Google" id="ProtNLM"/>
    </source>
</evidence>
<protein>
    <recommendedName>
        <fullName evidence="3">Transposase</fullName>
    </recommendedName>
</protein>
<dbReference type="Proteomes" id="UP001317870">
    <property type="component" value="Chromosome"/>
</dbReference>
<keyword evidence="2" id="KW-1185">Reference proteome</keyword>
<reference evidence="1 2" key="1">
    <citation type="submission" date="2022-11" db="EMBL/GenBank/DDBJ databases">
        <title>Genome Sequencing of Nocardia sp. ON39_IFM12276 and assembly.</title>
        <authorList>
            <person name="Shimojima M."/>
            <person name="Toyokawa M."/>
            <person name="Uesaka K."/>
        </authorList>
    </citation>
    <scope>NUCLEOTIDE SEQUENCE [LARGE SCALE GENOMIC DNA]</scope>
    <source>
        <strain evidence="1 2">IFM 12276</strain>
    </source>
</reference>